<sequence length="282" mass="30936">MGRALDIDVLRTFQAVARFRRFKDAADYVHRSPSAVTTQIQKLEAKVGHQLLVRNNQLVELTPAGRQLLGETTRFLMAHDRLLATLSPQLMTGKVRMGVPDGYAEQLMADFLPLFVAGNPALELEVVVKSSTELLDLFARKQLDLTIAVSHEQLSHAERLRSTQPCWAAAAGFKYDPDQPLPIALQLSGCPYRESALAILKAAGIRYRILLESANSHAVLACVRSGLALGIVEAQGAADDGSLILQMALPGLPEHHVYLLTDTSHHAAVHLHEMLRSSFLIQ</sequence>
<dbReference type="Proteomes" id="UP000441404">
    <property type="component" value="Unassembled WGS sequence"/>
</dbReference>
<dbReference type="EMBL" id="WIVV01000051">
    <property type="protein sequence ID" value="MQU43342.1"/>
    <property type="molecule type" value="Genomic_DNA"/>
</dbReference>
<dbReference type="Proteomes" id="UP000466863">
    <property type="component" value="Unassembled WGS sequence"/>
</dbReference>
<protein>
    <submittedName>
        <fullName evidence="6">LysR family transcriptional regulator</fullName>
    </submittedName>
</protein>
<evidence type="ECO:0000259" key="5">
    <source>
        <dbReference type="PROSITE" id="PS50931"/>
    </source>
</evidence>
<dbReference type="SUPFAM" id="SSF53850">
    <property type="entry name" value="Periplasmic binding protein-like II"/>
    <property type="match status" value="1"/>
</dbReference>
<dbReference type="InterPro" id="IPR050176">
    <property type="entry name" value="LTTR"/>
</dbReference>
<dbReference type="PROSITE" id="PS50931">
    <property type="entry name" value="HTH_LYSR"/>
    <property type="match status" value="1"/>
</dbReference>
<dbReference type="Gene3D" id="3.40.190.10">
    <property type="entry name" value="Periplasmic binding protein-like II"/>
    <property type="match status" value="2"/>
</dbReference>
<dbReference type="InterPro" id="IPR036390">
    <property type="entry name" value="WH_DNA-bd_sf"/>
</dbReference>
<evidence type="ECO:0000256" key="2">
    <source>
        <dbReference type="ARBA" id="ARBA00023015"/>
    </source>
</evidence>
<evidence type="ECO:0000313" key="6">
    <source>
        <dbReference type="EMBL" id="MQT47732.1"/>
    </source>
</evidence>
<dbReference type="GO" id="GO:0003700">
    <property type="term" value="F:DNA-binding transcription factor activity"/>
    <property type="evidence" value="ECO:0007669"/>
    <property type="project" value="InterPro"/>
</dbReference>
<keyword evidence="2" id="KW-0805">Transcription regulation</keyword>
<keyword evidence="4" id="KW-0804">Transcription</keyword>
<keyword evidence="3" id="KW-0238">DNA-binding</keyword>
<organism evidence="6 9">
    <name type="scientific">Pseudomonas helleri</name>
    <dbReference type="NCBI Taxonomy" id="1608996"/>
    <lineage>
        <taxon>Bacteria</taxon>
        <taxon>Pseudomonadati</taxon>
        <taxon>Pseudomonadota</taxon>
        <taxon>Gammaproteobacteria</taxon>
        <taxon>Pseudomonadales</taxon>
        <taxon>Pseudomonadaceae</taxon>
        <taxon>Pseudomonas</taxon>
    </lineage>
</organism>
<name>A0A6A7Z7N8_9PSED</name>
<feature type="domain" description="HTH lysR-type" evidence="5">
    <location>
        <begin position="5"/>
        <end position="62"/>
    </location>
</feature>
<evidence type="ECO:0000313" key="9">
    <source>
        <dbReference type="Proteomes" id="UP000441404"/>
    </source>
</evidence>
<evidence type="ECO:0000256" key="4">
    <source>
        <dbReference type="ARBA" id="ARBA00023163"/>
    </source>
</evidence>
<gene>
    <name evidence="7" type="ORF">GHO27_20850</name>
    <name evidence="8" type="ORF">GHO28_12615</name>
    <name evidence="6" type="ORF">GHO40_13475</name>
</gene>
<dbReference type="PANTHER" id="PTHR30579">
    <property type="entry name" value="TRANSCRIPTIONAL REGULATOR"/>
    <property type="match status" value="1"/>
</dbReference>
<comment type="caution">
    <text evidence="6">The sequence shown here is derived from an EMBL/GenBank/DDBJ whole genome shotgun (WGS) entry which is preliminary data.</text>
</comment>
<evidence type="ECO:0000313" key="11">
    <source>
        <dbReference type="Proteomes" id="UP000478064"/>
    </source>
</evidence>
<dbReference type="AlphaFoldDB" id="A0A6A7Z7N8"/>
<dbReference type="InterPro" id="IPR000847">
    <property type="entry name" value="LysR_HTH_N"/>
</dbReference>
<dbReference type="Pfam" id="PF03466">
    <property type="entry name" value="LysR_substrate"/>
    <property type="match status" value="1"/>
</dbReference>
<evidence type="ECO:0000256" key="3">
    <source>
        <dbReference type="ARBA" id="ARBA00023125"/>
    </source>
</evidence>
<dbReference type="Pfam" id="PF00126">
    <property type="entry name" value="HTH_1"/>
    <property type="match status" value="1"/>
</dbReference>
<evidence type="ECO:0000256" key="1">
    <source>
        <dbReference type="ARBA" id="ARBA00009437"/>
    </source>
</evidence>
<comment type="similarity">
    <text evidence="1">Belongs to the LysR transcriptional regulatory family.</text>
</comment>
<evidence type="ECO:0000313" key="8">
    <source>
        <dbReference type="EMBL" id="MQU43342.1"/>
    </source>
</evidence>
<dbReference type="Gene3D" id="1.10.10.10">
    <property type="entry name" value="Winged helix-like DNA-binding domain superfamily/Winged helix DNA-binding domain"/>
    <property type="match status" value="1"/>
</dbReference>
<dbReference type="InterPro" id="IPR036388">
    <property type="entry name" value="WH-like_DNA-bd_sf"/>
</dbReference>
<evidence type="ECO:0000313" key="10">
    <source>
        <dbReference type="Proteomes" id="UP000466863"/>
    </source>
</evidence>
<dbReference type="RefSeq" id="WP_048390670.1">
    <property type="nucleotide sequence ID" value="NZ_CAKZJC010000309.1"/>
</dbReference>
<dbReference type="EMBL" id="WIWJ01000021">
    <property type="protein sequence ID" value="MQT47732.1"/>
    <property type="molecule type" value="Genomic_DNA"/>
</dbReference>
<dbReference type="EMBL" id="WIVU01000054">
    <property type="protein sequence ID" value="MQU08127.1"/>
    <property type="molecule type" value="Genomic_DNA"/>
</dbReference>
<reference evidence="9 10" key="1">
    <citation type="submission" date="2019-10" db="EMBL/GenBank/DDBJ databases">
        <title>Evaluation of single-gene subtyping targets for Pseudomonas.</title>
        <authorList>
            <person name="Reichler S.J."/>
            <person name="Orsi R.H."/>
            <person name="Wiedmann M."/>
            <person name="Martin N.H."/>
            <person name="Murphy S.I."/>
        </authorList>
    </citation>
    <scope>NUCLEOTIDE SEQUENCE [LARGE SCALE GENOMIC DNA]</scope>
    <source>
        <strain evidence="7 11">FSL R10-1637</strain>
        <strain evidence="8 10">FSL R10-1876</strain>
        <strain evidence="6 9">FSL R10-3257</strain>
    </source>
</reference>
<dbReference type="SUPFAM" id="SSF46785">
    <property type="entry name" value="Winged helix' DNA-binding domain"/>
    <property type="match status" value="1"/>
</dbReference>
<dbReference type="InterPro" id="IPR005119">
    <property type="entry name" value="LysR_subst-bd"/>
</dbReference>
<dbReference type="GO" id="GO:0003677">
    <property type="term" value="F:DNA binding"/>
    <property type="evidence" value="ECO:0007669"/>
    <property type="project" value="UniProtKB-KW"/>
</dbReference>
<accession>A0A6A7Z7N8</accession>
<dbReference type="PANTHER" id="PTHR30579:SF7">
    <property type="entry name" value="HTH-TYPE TRANSCRIPTIONAL REGULATOR LRHA-RELATED"/>
    <property type="match status" value="1"/>
</dbReference>
<evidence type="ECO:0000313" key="7">
    <source>
        <dbReference type="EMBL" id="MQU08127.1"/>
    </source>
</evidence>
<dbReference type="GeneID" id="97254423"/>
<proteinExistence type="inferred from homology"/>
<dbReference type="Proteomes" id="UP000478064">
    <property type="component" value="Unassembled WGS sequence"/>
</dbReference>